<organism evidence="3 4">
    <name type="scientific">Mycolicibacterium cyprinidarum</name>
    <dbReference type="NCBI Taxonomy" id="2860311"/>
    <lineage>
        <taxon>Bacteria</taxon>
        <taxon>Bacillati</taxon>
        <taxon>Actinomycetota</taxon>
        <taxon>Actinomycetes</taxon>
        <taxon>Mycobacteriales</taxon>
        <taxon>Mycobacteriaceae</taxon>
        <taxon>Mycolicibacterium</taxon>
    </lineage>
</organism>
<dbReference type="PANTHER" id="PTHR37422:SF23">
    <property type="entry name" value="TEICHURONIC ACID BIOSYNTHESIS PROTEIN TUAE"/>
    <property type="match status" value="1"/>
</dbReference>
<feature type="region of interest" description="Disordered" evidence="1">
    <location>
        <begin position="409"/>
        <end position="458"/>
    </location>
</feature>
<keyword evidence="4" id="KW-1185">Reference proteome</keyword>
<reference evidence="3 4" key="1">
    <citation type="submission" date="2021-08" db="EMBL/GenBank/DDBJ databases">
        <title>Draft genome sequence of Mycolicibacterium sp. NGTWS1702 strain.</title>
        <authorList>
            <person name="Matsumoto M."/>
            <person name="Tang B.C.C."/>
            <person name="Machida Y."/>
            <person name="Matoyama H."/>
            <person name="Kishihara T."/>
            <person name="Sato S."/>
            <person name="Kondo I."/>
            <person name="Sano M."/>
            <person name="Kato G."/>
        </authorList>
    </citation>
    <scope>NUCLEOTIDE SEQUENCE [LARGE SCALE GENOMIC DNA]</scope>
    <source>
        <strain evidence="3 4">NGTWSNA01</strain>
    </source>
</reference>
<feature type="transmembrane region" description="Helical" evidence="2">
    <location>
        <begin position="324"/>
        <end position="348"/>
    </location>
</feature>
<evidence type="ECO:0000313" key="4">
    <source>
        <dbReference type="Proteomes" id="UP001060504"/>
    </source>
</evidence>
<feature type="compositionally biased region" description="Polar residues" evidence="1">
    <location>
        <begin position="436"/>
        <end position="458"/>
    </location>
</feature>
<name>A0ABQ4V5G4_9MYCO</name>
<feature type="transmembrane region" description="Helical" evidence="2">
    <location>
        <begin position="137"/>
        <end position="155"/>
    </location>
</feature>
<comment type="caution">
    <text evidence="3">The sequence shown here is derived from an EMBL/GenBank/DDBJ whole genome shotgun (WGS) entry which is preliminary data.</text>
</comment>
<feature type="transmembrane region" description="Helical" evidence="2">
    <location>
        <begin position="254"/>
        <end position="274"/>
    </location>
</feature>
<keyword evidence="2" id="KW-1133">Transmembrane helix</keyword>
<proteinExistence type="predicted"/>
<gene>
    <name evidence="3" type="ORF">NGTWS1702_00030</name>
</gene>
<feature type="transmembrane region" description="Helical" evidence="2">
    <location>
        <begin position="87"/>
        <end position="105"/>
    </location>
</feature>
<dbReference type="EMBL" id="BPRH01000003">
    <property type="protein sequence ID" value="GJF07952.1"/>
    <property type="molecule type" value="Genomic_DNA"/>
</dbReference>
<evidence type="ECO:0000256" key="1">
    <source>
        <dbReference type="SAM" id="MobiDB-lite"/>
    </source>
</evidence>
<accession>A0ABQ4V5G4</accession>
<dbReference type="Proteomes" id="UP001060504">
    <property type="component" value="Unassembled WGS sequence"/>
</dbReference>
<feature type="transmembrane region" description="Helical" evidence="2">
    <location>
        <begin position="111"/>
        <end position="130"/>
    </location>
</feature>
<protein>
    <recommendedName>
        <fullName evidence="5">O-antigen ligase domain-containing protein</fullName>
    </recommendedName>
</protein>
<dbReference type="PANTHER" id="PTHR37422">
    <property type="entry name" value="TEICHURONIC ACID BIOSYNTHESIS PROTEIN TUAE"/>
    <property type="match status" value="1"/>
</dbReference>
<feature type="transmembrane region" description="Helical" evidence="2">
    <location>
        <begin position="209"/>
        <end position="242"/>
    </location>
</feature>
<dbReference type="InterPro" id="IPR051533">
    <property type="entry name" value="WaaL-like"/>
</dbReference>
<feature type="transmembrane region" description="Helical" evidence="2">
    <location>
        <begin position="57"/>
        <end position="75"/>
    </location>
</feature>
<sequence>MGQLPPEGAFDWWLIAVTAATGLGFSAMACMARGGLPYAALFAFLVSMTGLDFGRLTIADVVAVPGLALGLLGAVRSRRVIAPQWLLGIPLVVLAYGAGVVVLTDASATDLPVYAGSLLLAPLLLCLHGTTESRLRLLMAAFALGAAVNAIVAIYDAMTPGVLVEALGTQSGELRPAGLTTHSNQLGLVCAMAAPMTLHLADRSRRSLWFTVFLILAGGSLASGSRAGVAGFAFAALAYVVLDRNVGIKRVLQLTLLGAVGVFVAVSAGLTFAIDRLLGLTDSAAEGARLSDRGRAALSDQAWHDLINHLWTGIGYGGASAHNYYLSVARGGGMLVLLMVVIWSLYALRRGWLVRDRVDSMAASLAAATLWFVFANRYNAFNERFLWFPLGLVAAGCLLARSAQRPENRPDLGLADGGSPNGRILGDMDVDRSVPRRQSGSVRSLGATTTTRSPEPRH</sequence>
<feature type="transmembrane region" description="Helical" evidence="2">
    <location>
        <begin position="35"/>
        <end position="51"/>
    </location>
</feature>
<evidence type="ECO:0008006" key="5">
    <source>
        <dbReference type="Google" id="ProtNLM"/>
    </source>
</evidence>
<keyword evidence="2" id="KW-0472">Membrane</keyword>
<keyword evidence="2" id="KW-0812">Transmembrane</keyword>
<feature type="transmembrane region" description="Helical" evidence="2">
    <location>
        <begin position="384"/>
        <end position="400"/>
    </location>
</feature>
<evidence type="ECO:0000256" key="2">
    <source>
        <dbReference type="SAM" id="Phobius"/>
    </source>
</evidence>
<feature type="transmembrane region" description="Helical" evidence="2">
    <location>
        <begin position="12"/>
        <end position="30"/>
    </location>
</feature>
<feature type="transmembrane region" description="Helical" evidence="2">
    <location>
        <begin position="360"/>
        <end position="378"/>
    </location>
</feature>
<evidence type="ECO:0000313" key="3">
    <source>
        <dbReference type="EMBL" id="GJF07952.1"/>
    </source>
</evidence>